<feature type="compositionally biased region" description="Basic and acidic residues" evidence="1">
    <location>
        <begin position="262"/>
        <end position="273"/>
    </location>
</feature>
<evidence type="ECO:0000313" key="4">
    <source>
        <dbReference type="EMBL" id="MDT0414556.1"/>
    </source>
</evidence>
<feature type="region of interest" description="Disordered" evidence="1">
    <location>
        <begin position="68"/>
        <end position="98"/>
    </location>
</feature>
<organism evidence="4 5">
    <name type="scientific">Streptomyces evansiae</name>
    <dbReference type="NCBI Taxonomy" id="3075535"/>
    <lineage>
        <taxon>Bacteria</taxon>
        <taxon>Bacillati</taxon>
        <taxon>Actinomycetota</taxon>
        <taxon>Actinomycetes</taxon>
        <taxon>Kitasatosporales</taxon>
        <taxon>Streptomycetaceae</taxon>
        <taxon>Streptomyces</taxon>
    </lineage>
</organism>
<comment type="caution">
    <text evidence="4">The sequence shown here is derived from an EMBL/GenBank/DDBJ whole genome shotgun (WGS) entry which is preliminary data.</text>
</comment>
<dbReference type="Pfam" id="PF14257">
    <property type="entry name" value="DUF4349"/>
    <property type="match status" value="1"/>
</dbReference>
<dbReference type="EMBL" id="JAVRER010000004">
    <property type="protein sequence ID" value="MDT0414556.1"/>
    <property type="molecule type" value="Genomic_DNA"/>
</dbReference>
<name>A0ABD5DZB0_9ACTN</name>
<evidence type="ECO:0000256" key="1">
    <source>
        <dbReference type="SAM" id="MobiDB-lite"/>
    </source>
</evidence>
<reference evidence="5" key="1">
    <citation type="submission" date="2023-07" db="EMBL/GenBank/DDBJ databases">
        <title>30 novel species of actinomycetes from the DSMZ collection.</title>
        <authorList>
            <person name="Nouioui I."/>
        </authorList>
    </citation>
    <scope>NUCLEOTIDE SEQUENCE [LARGE SCALE GENOMIC DNA]</scope>
    <source>
        <strain evidence="5">DSM 41982</strain>
    </source>
</reference>
<evidence type="ECO:0000256" key="2">
    <source>
        <dbReference type="SAM" id="Phobius"/>
    </source>
</evidence>
<evidence type="ECO:0000259" key="3">
    <source>
        <dbReference type="Pfam" id="PF14257"/>
    </source>
</evidence>
<proteinExistence type="predicted"/>
<feature type="compositionally biased region" description="Basic and acidic residues" evidence="1">
    <location>
        <begin position="367"/>
        <end position="377"/>
    </location>
</feature>
<dbReference type="RefSeq" id="WP_311676611.1">
    <property type="nucleotide sequence ID" value="NZ_JAVRER010000004.1"/>
</dbReference>
<feature type="transmembrane region" description="Helical" evidence="2">
    <location>
        <begin position="292"/>
        <end position="317"/>
    </location>
</feature>
<protein>
    <submittedName>
        <fullName evidence="4">DUF4349 domain-containing protein</fullName>
    </submittedName>
</protein>
<keyword evidence="2" id="KW-1133">Transmembrane helix</keyword>
<feature type="region of interest" description="Disordered" evidence="1">
    <location>
        <begin position="255"/>
        <end position="274"/>
    </location>
</feature>
<feature type="compositionally biased region" description="Low complexity" evidence="1">
    <location>
        <begin position="330"/>
        <end position="345"/>
    </location>
</feature>
<gene>
    <name evidence="4" type="ORF">RM574_03565</name>
</gene>
<sequence length="377" mass="38420">MTRTRGTGGDGGRHGAGRAAYGYGARGAGGRARLLAVLALPLTAALVLGGCTAGGGADSAGSNAKRAVADGASGARPGADGAKSGGGAGRTTKADAPTPKGLHLIRTATLRVRVEDVAEEADRARTAAADAGGFVSEETTTGGGGERARSRLTLRVPVDSFDAVHRTLSDGPGRLLDDEVRSQDVSSQVVDIDSRVRTMRASVNRIRALMDDATKIADVTALESELSTREADLESLLAQQAGLRDRTALSTLTLTVEGPETPPEKKKEKKDDTSFGDALAGGWHALTATVRVIGVVLGALLPFLAVAAVVLLVAWAVRGRVRGRWGRTGGTADTTETTSTAQGPDAPDPADSPDADGVSESPAADTPGRDPEPPARP</sequence>
<feature type="region of interest" description="Disordered" evidence="1">
    <location>
        <begin position="324"/>
        <end position="377"/>
    </location>
</feature>
<dbReference type="Proteomes" id="UP001183607">
    <property type="component" value="Unassembled WGS sequence"/>
</dbReference>
<accession>A0ABD5DZB0</accession>
<dbReference type="AlphaFoldDB" id="A0ABD5DZB0"/>
<dbReference type="InterPro" id="IPR025645">
    <property type="entry name" value="DUF4349"/>
</dbReference>
<evidence type="ECO:0000313" key="5">
    <source>
        <dbReference type="Proteomes" id="UP001183607"/>
    </source>
</evidence>
<keyword evidence="2" id="KW-0472">Membrane</keyword>
<feature type="domain" description="DUF4349" evidence="3">
    <location>
        <begin position="103"/>
        <end position="315"/>
    </location>
</feature>
<keyword evidence="2" id="KW-0812">Transmembrane</keyword>